<dbReference type="AlphaFoldDB" id="A0A0E3JNM0"/>
<feature type="region of interest" description="Disordered" evidence="1">
    <location>
        <begin position="32"/>
        <end position="55"/>
    </location>
</feature>
<dbReference type="KEGG" id="csq:CSCA_2317"/>
<dbReference type="HOGENOM" id="CLU_1060530_0_0_9"/>
<name>A0A0E3JNM0_CLOSL</name>
<keyword evidence="4" id="KW-1185">Reference proteome</keyword>
<feature type="signal peptide" evidence="2">
    <location>
        <begin position="1"/>
        <end position="29"/>
    </location>
</feature>
<evidence type="ECO:0000313" key="3">
    <source>
        <dbReference type="EMBL" id="AKA69442.1"/>
    </source>
</evidence>
<sequence length="262" mass="28803">MNRKKLMSKIITAVIAGGVLISTGTAVFAANSTRSSSNTNTTKQEARMNKENKSDMMKSQLDKLVTAGTITQAQETTILNKISQEETNRQTDMDKIKNMTEAERQAYFESKKTSEKTDFLASLVTDGTLTQAQADAIKTALPQGHDGKEGKKGSGMPADKMKTQLDTLVTAGTITQDEETKIVNYFTEKQTERQAEMDKVKNMTETERKAYFESEKTTEKTDMFSELVTSGIISQDKADAIKAAMPAPKAHDAKQSTTTTNQ</sequence>
<feature type="chain" id="PRO_5002410722" evidence="2">
    <location>
        <begin position="30"/>
        <end position="262"/>
    </location>
</feature>
<evidence type="ECO:0000256" key="1">
    <source>
        <dbReference type="SAM" id="MobiDB-lite"/>
    </source>
</evidence>
<feature type="compositionally biased region" description="Low complexity" evidence="1">
    <location>
        <begin position="32"/>
        <end position="42"/>
    </location>
</feature>
<dbReference type="RefSeq" id="WP_029160209.1">
    <property type="nucleotide sequence ID" value="NZ_CP009933.1"/>
</dbReference>
<protein>
    <submittedName>
        <fullName evidence="3">Uncharacterized protein</fullName>
    </submittedName>
</protein>
<accession>A0A0E3JNM0</accession>
<feature type="compositionally biased region" description="Basic and acidic residues" evidence="1">
    <location>
        <begin position="44"/>
        <end position="55"/>
    </location>
</feature>
<dbReference type="EMBL" id="CP009933">
    <property type="protein sequence ID" value="AKA69442.1"/>
    <property type="molecule type" value="Genomic_DNA"/>
</dbReference>
<gene>
    <name evidence="3" type="ORF">CSCA_2317</name>
</gene>
<reference evidence="3 4" key="1">
    <citation type="journal article" date="2015" name="J. Biotechnol.">
        <title>Complete genome sequence of a malodorant-producing acetogen, Clostridium scatologenes ATCC 25775(T).</title>
        <authorList>
            <person name="Zhu Z."/>
            <person name="Guo T."/>
            <person name="Zheng H."/>
            <person name="Song T."/>
            <person name="Ouyang P."/>
            <person name="Xie J."/>
        </authorList>
    </citation>
    <scope>NUCLEOTIDE SEQUENCE [LARGE SCALE GENOMIC DNA]</scope>
    <source>
        <strain evidence="3 4">ATCC 25775</strain>
    </source>
</reference>
<evidence type="ECO:0000313" key="4">
    <source>
        <dbReference type="Proteomes" id="UP000033115"/>
    </source>
</evidence>
<keyword evidence="2" id="KW-0732">Signal</keyword>
<dbReference type="STRING" id="1548.CSCA_2317"/>
<organism evidence="3 4">
    <name type="scientific">Clostridium scatologenes</name>
    <dbReference type="NCBI Taxonomy" id="1548"/>
    <lineage>
        <taxon>Bacteria</taxon>
        <taxon>Bacillati</taxon>
        <taxon>Bacillota</taxon>
        <taxon>Clostridia</taxon>
        <taxon>Eubacteriales</taxon>
        <taxon>Clostridiaceae</taxon>
        <taxon>Clostridium</taxon>
    </lineage>
</organism>
<dbReference type="Proteomes" id="UP000033115">
    <property type="component" value="Chromosome"/>
</dbReference>
<proteinExistence type="predicted"/>
<evidence type="ECO:0000256" key="2">
    <source>
        <dbReference type="SAM" id="SignalP"/>
    </source>
</evidence>